<evidence type="ECO:0000313" key="7">
    <source>
        <dbReference type="Proteomes" id="UP000516705"/>
    </source>
</evidence>
<feature type="region of interest" description="Disordered" evidence="4">
    <location>
        <begin position="83"/>
        <end position="105"/>
    </location>
</feature>
<keyword evidence="1 3" id="KW-0547">Nucleotide-binding</keyword>
<dbReference type="SUPFAM" id="SSF52540">
    <property type="entry name" value="P-loop containing nucleoside triphosphate hydrolases"/>
    <property type="match status" value="1"/>
</dbReference>
<dbReference type="Gene3D" id="3.40.50.300">
    <property type="entry name" value="P-loop containing nucleotide triphosphate hydrolases"/>
    <property type="match status" value="1"/>
</dbReference>
<geneLocation type="plasmid" evidence="6 7">
    <name>pIKMIN-B502</name>
</geneLocation>
<proteinExistence type="predicted"/>
<feature type="binding site" evidence="3">
    <location>
        <begin position="359"/>
        <end position="366"/>
    </location>
    <ligand>
        <name>ATP</name>
        <dbReference type="ChEBI" id="CHEBI:30616"/>
    </ligand>
</feature>
<dbReference type="PROSITE" id="PS50901">
    <property type="entry name" value="FTSK"/>
    <property type="match status" value="1"/>
</dbReference>
<dbReference type="InterPro" id="IPR027417">
    <property type="entry name" value="P-loop_NTPase"/>
</dbReference>
<dbReference type="Proteomes" id="UP000516705">
    <property type="component" value="Plasmid pIKMIN-B502"/>
</dbReference>
<accession>A0A7L6WRZ5</accession>
<keyword evidence="2 3" id="KW-0067">ATP-binding</keyword>
<dbReference type="PANTHER" id="PTHR22683">
    <property type="entry name" value="SPORULATION PROTEIN RELATED"/>
    <property type="match status" value="1"/>
</dbReference>
<reference evidence="6 7" key="1">
    <citation type="journal article" date="2020" name="Microbiol. Resour. Announc.">
        <title>Complete Genome Sequence of Streptococcus salivarius DB-B5, a Novel Probiotic Candidate Isolated from the Supragingival Plaque of a Healthy Female Subject.</title>
        <authorList>
            <person name="Fields F.R."/>
            <person name="Li X."/>
            <person name="Navarre W.W."/>
            <person name="Naito M."/>
        </authorList>
    </citation>
    <scope>NUCLEOTIDE SEQUENCE [LARGE SCALE GENOMIC DNA]</scope>
    <source>
        <strain evidence="6 7">DB-B5</strain>
        <plasmid evidence="6 7">pIKMIN-B502</plasmid>
    </source>
</reference>
<keyword evidence="6" id="KW-0614">Plasmid</keyword>
<feature type="domain" description="FtsK" evidence="5">
    <location>
        <begin position="340"/>
        <end position="540"/>
    </location>
</feature>
<dbReference type="RefSeq" id="WP_181671469.1">
    <property type="nucleotide sequence ID" value="NZ_CP054155.1"/>
</dbReference>
<dbReference type="GO" id="GO:0005524">
    <property type="term" value="F:ATP binding"/>
    <property type="evidence" value="ECO:0007669"/>
    <property type="project" value="UniProtKB-UniRule"/>
</dbReference>
<evidence type="ECO:0000256" key="3">
    <source>
        <dbReference type="PROSITE-ProRule" id="PRU00289"/>
    </source>
</evidence>
<evidence type="ECO:0000256" key="4">
    <source>
        <dbReference type="SAM" id="MobiDB-lite"/>
    </source>
</evidence>
<evidence type="ECO:0000313" key="6">
    <source>
        <dbReference type="EMBL" id="QMI52144.1"/>
    </source>
</evidence>
<sequence length="648" mass="73794">MALTIEKTKTDSRQKSIEKMDFISLFNQTFRPYYHKPNEELLELRKWSEKVKVEGLPDNVWRPPKGFKRPSLYHPLYVDGASGGKAKSRNYSAKDDSLTVPVKDANPDHSNDIELKAGVKPIIKNGIMPVNTMLFSQNENTFELLCHVQAGAFRNYYREDGSKERKVGFNKSRIQMDKRDGDLAFCHLVPVGFCGSESDERTGVRWWSDDNTGTQKKFENKWDKATENFYWLARIEKIKNKRGRSGLSWDYYVYSTDGELLDSSIGDMTHLIEDVDGVGVWDKGSSNPWSWNFGIDEPEEDMSEFEAKAMKDYVYSTEWYGFDDSKLNATSFSTGKTAEGDFVVFDSEKAEASHGLIAGTTGSGKSVWFNSVIDQLMVNATPQQVQFCMIDPNVVEFKKFDSLPYIFTPVIADLSQTRSTLDYGYYVVCRARANMFAKIGIENLANYNKWVKEHKEEAESLQFGFLPHVYFCIDEMASLMTEYGDEITDVAMHLNQEGRKFGVHFFTATQRPSVDVIPGTFKSNFPFRVGLAMSSATDASTLLENDPRGINPDKLKGNGDNIAFSTIGQRRIRSQGFYVSNEDSEHILNSIKFLHYGENPSYDETRPADEENNPLYDVSKFRTEDIQGELIRIGLYKYADDGSMERVV</sequence>
<dbReference type="GO" id="GO:0003677">
    <property type="term" value="F:DNA binding"/>
    <property type="evidence" value="ECO:0007669"/>
    <property type="project" value="InterPro"/>
</dbReference>
<protein>
    <submittedName>
        <fullName evidence="6">DNA translocase FtsK</fullName>
    </submittedName>
</protein>
<dbReference type="EMBL" id="CP054155">
    <property type="protein sequence ID" value="QMI52144.1"/>
    <property type="molecule type" value="Genomic_DNA"/>
</dbReference>
<evidence type="ECO:0000256" key="1">
    <source>
        <dbReference type="ARBA" id="ARBA00022741"/>
    </source>
</evidence>
<dbReference type="AlphaFoldDB" id="A0A7L6WRZ5"/>
<dbReference type="InterPro" id="IPR050206">
    <property type="entry name" value="FtsK/SpoIIIE/SftA"/>
</dbReference>
<dbReference type="Pfam" id="PF01580">
    <property type="entry name" value="FtsK_SpoIIIE"/>
    <property type="match status" value="1"/>
</dbReference>
<dbReference type="InterPro" id="IPR002543">
    <property type="entry name" value="FtsK_dom"/>
</dbReference>
<gene>
    <name evidence="6" type="ORF">HRE60_10695</name>
</gene>
<organism evidence="6 7">
    <name type="scientific">Streptococcus salivarius</name>
    <dbReference type="NCBI Taxonomy" id="1304"/>
    <lineage>
        <taxon>Bacteria</taxon>
        <taxon>Bacillati</taxon>
        <taxon>Bacillota</taxon>
        <taxon>Bacilli</taxon>
        <taxon>Lactobacillales</taxon>
        <taxon>Streptococcaceae</taxon>
        <taxon>Streptococcus</taxon>
    </lineage>
</organism>
<evidence type="ECO:0000259" key="5">
    <source>
        <dbReference type="PROSITE" id="PS50901"/>
    </source>
</evidence>
<dbReference type="PANTHER" id="PTHR22683:SF1">
    <property type="entry name" value="TYPE VII SECRETION SYSTEM PROTEIN ESSC"/>
    <property type="match status" value="1"/>
</dbReference>
<evidence type="ECO:0000256" key="2">
    <source>
        <dbReference type="ARBA" id="ARBA00022840"/>
    </source>
</evidence>
<name>A0A7L6WRZ5_STRSL</name>